<sequence>MKVAENNSGGNCTKEEIVIEGYGDKGKRLSNCFVEYPGEATRQDKSYYIVEDICGQFTSEFVGKVLGRTILRKEKSNISDIFACSYFWNERNEYVSLVLDYQKAEIQKAGQEALGRSVKEESEIPMKNMVVYQENGLINTIYLILGDNKFISIERSSSAGLDSRDLINFAVKLAKEIKNYK</sequence>
<proteinExistence type="predicted"/>
<organism evidence="1 2">
    <name type="scientific">Candidatus Shapirobacteria bacterium GW2011_GWE1_38_10</name>
    <dbReference type="NCBI Taxonomy" id="1618488"/>
    <lineage>
        <taxon>Bacteria</taxon>
        <taxon>Candidatus Shapironibacteriota</taxon>
    </lineage>
</organism>
<evidence type="ECO:0000313" key="2">
    <source>
        <dbReference type="Proteomes" id="UP000034231"/>
    </source>
</evidence>
<protein>
    <submittedName>
        <fullName evidence="1">Uncharacterized protein</fullName>
    </submittedName>
</protein>
<comment type="caution">
    <text evidence="1">The sequence shown here is derived from an EMBL/GenBank/DDBJ whole genome shotgun (WGS) entry which is preliminary data.</text>
</comment>
<evidence type="ECO:0000313" key="1">
    <source>
        <dbReference type="EMBL" id="KKQ50653.1"/>
    </source>
</evidence>
<dbReference type="AlphaFoldDB" id="A0A0G0I5S2"/>
<reference evidence="1 2" key="1">
    <citation type="journal article" date="2015" name="Nature">
        <title>rRNA introns, odd ribosomes, and small enigmatic genomes across a large radiation of phyla.</title>
        <authorList>
            <person name="Brown C.T."/>
            <person name="Hug L.A."/>
            <person name="Thomas B.C."/>
            <person name="Sharon I."/>
            <person name="Castelle C.J."/>
            <person name="Singh A."/>
            <person name="Wilkins M.J."/>
            <person name="Williams K.H."/>
            <person name="Banfield J.F."/>
        </authorList>
    </citation>
    <scope>NUCLEOTIDE SEQUENCE [LARGE SCALE GENOMIC DNA]</scope>
</reference>
<dbReference type="EMBL" id="LBTX01000003">
    <property type="protein sequence ID" value="KKQ50653.1"/>
    <property type="molecule type" value="Genomic_DNA"/>
</dbReference>
<accession>A0A0G0I5S2</accession>
<dbReference type="Proteomes" id="UP000034231">
    <property type="component" value="Unassembled WGS sequence"/>
</dbReference>
<name>A0A0G0I5S2_9BACT</name>
<gene>
    <name evidence="1" type="ORF">US68_C0003G0019</name>
</gene>